<dbReference type="PROSITE" id="PS50919">
    <property type="entry name" value="MIR"/>
    <property type="match status" value="1"/>
</dbReference>
<feature type="domain" description="MIR" evidence="2">
    <location>
        <begin position="159"/>
        <end position="214"/>
    </location>
</feature>
<dbReference type="InterPro" id="IPR036300">
    <property type="entry name" value="MIR_dom_sf"/>
</dbReference>
<evidence type="ECO:0000256" key="1">
    <source>
        <dbReference type="ARBA" id="ARBA00022737"/>
    </source>
</evidence>
<protein>
    <recommendedName>
        <fullName evidence="2">MIR domain-containing protein</fullName>
    </recommendedName>
</protein>
<dbReference type="SMART" id="SM00472">
    <property type="entry name" value="MIR"/>
    <property type="match status" value="1"/>
</dbReference>
<reference evidence="4" key="2">
    <citation type="submission" date="2019-10" db="EMBL/GenBank/DDBJ databases">
        <title>Conservation and host-specific expression of non-tandemly repeated heterogenous ribosome RNA gene in arbuscular mycorrhizal fungi.</title>
        <authorList>
            <person name="Maeda T."/>
            <person name="Kobayashi Y."/>
            <person name="Nakagawa T."/>
            <person name="Ezawa T."/>
            <person name="Yamaguchi K."/>
            <person name="Bino T."/>
            <person name="Nishimoto Y."/>
            <person name="Shigenobu S."/>
            <person name="Kawaguchi M."/>
        </authorList>
    </citation>
    <scope>NUCLEOTIDE SEQUENCE</scope>
    <source>
        <strain evidence="4">HR1</strain>
    </source>
</reference>
<dbReference type="Proteomes" id="UP000615446">
    <property type="component" value="Unassembled WGS sequence"/>
</dbReference>
<dbReference type="InterPro" id="IPR016093">
    <property type="entry name" value="MIR_motif"/>
</dbReference>
<sequence length="354" mass="41545">MNYFPKYDGNIHPDEWINDIQKYFSFWSNDIGLKILDVAILLVDTAIKLPSEINDLDELRDALKKDITFTVFKDSNRRKLQTLKYISEKDGGNTLKFLSDFRKLCYNSEINNIEVQKEFFYNALNNYHHFLTEFYKRMNNINSMDELIKEFDEIVMDESKIIRNGSTIALRNVDTGKYLTSIEDLNYTTGSKKQLVFTGDSKFDPNALWYIYDISQSIKQDNYIFTKSDIKFQHKISGRSLGICYYYQNQYVYHKSPTSNHTEVSCENDNEINWKLIHSRMENNQGYLKSNDVVNISIKKSYDINGPIQDGQVEFLRNHDIQFTIGNDIFQEVVCHSEILGGIDKWCIELVKKP</sequence>
<dbReference type="CDD" id="cd23263">
    <property type="entry name" value="beta-trefoil_MIR"/>
    <property type="match status" value="1"/>
</dbReference>
<proteinExistence type="predicted"/>
<reference evidence="3 5" key="1">
    <citation type="submission" date="2017-11" db="EMBL/GenBank/DDBJ databases">
        <title>The genome of Rhizophagus clarus HR1 reveals common genetic basis of auxotrophy among arbuscular mycorrhizal fungi.</title>
        <authorList>
            <person name="Kobayashi Y."/>
        </authorList>
    </citation>
    <scope>NUCLEOTIDE SEQUENCE [LARGE SCALE GENOMIC DNA]</scope>
    <source>
        <strain evidence="3 5">HR1</strain>
    </source>
</reference>
<gene>
    <name evidence="4" type="ORF">RCL2_002167900</name>
    <name evidence="3" type="ORF">RclHR1_05510002</name>
</gene>
<organism evidence="3 5">
    <name type="scientific">Rhizophagus clarus</name>
    <dbReference type="NCBI Taxonomy" id="94130"/>
    <lineage>
        <taxon>Eukaryota</taxon>
        <taxon>Fungi</taxon>
        <taxon>Fungi incertae sedis</taxon>
        <taxon>Mucoromycota</taxon>
        <taxon>Glomeromycotina</taxon>
        <taxon>Glomeromycetes</taxon>
        <taxon>Glomerales</taxon>
        <taxon>Glomeraceae</taxon>
        <taxon>Rhizophagus</taxon>
    </lineage>
</organism>
<evidence type="ECO:0000313" key="3">
    <source>
        <dbReference type="EMBL" id="GBC04101.1"/>
    </source>
</evidence>
<accession>A0A2Z6RPC1</accession>
<dbReference type="EMBL" id="BEXD01003928">
    <property type="protein sequence ID" value="GBC04101.1"/>
    <property type="molecule type" value="Genomic_DNA"/>
</dbReference>
<dbReference type="AlphaFoldDB" id="A0A2Z6RPC1"/>
<comment type="caution">
    <text evidence="3">The sequence shown here is derived from an EMBL/GenBank/DDBJ whole genome shotgun (WGS) entry which is preliminary data.</text>
</comment>
<dbReference type="SUPFAM" id="SSF82109">
    <property type="entry name" value="MIR domain"/>
    <property type="match status" value="1"/>
</dbReference>
<dbReference type="Gene3D" id="2.80.10.50">
    <property type="match status" value="1"/>
</dbReference>
<dbReference type="EMBL" id="BLAL01000239">
    <property type="protein sequence ID" value="GES94987.1"/>
    <property type="molecule type" value="Genomic_DNA"/>
</dbReference>
<dbReference type="OrthoDB" id="2332119at2759"/>
<evidence type="ECO:0000313" key="4">
    <source>
        <dbReference type="EMBL" id="GES94987.1"/>
    </source>
</evidence>
<evidence type="ECO:0000259" key="2">
    <source>
        <dbReference type="PROSITE" id="PS50919"/>
    </source>
</evidence>
<name>A0A2Z6RPC1_9GLOM</name>
<keyword evidence="1" id="KW-0677">Repeat</keyword>
<dbReference type="Proteomes" id="UP000247702">
    <property type="component" value="Unassembled WGS sequence"/>
</dbReference>
<keyword evidence="5" id="KW-1185">Reference proteome</keyword>
<evidence type="ECO:0000313" key="5">
    <source>
        <dbReference type="Proteomes" id="UP000247702"/>
    </source>
</evidence>